<reference evidence="1" key="1">
    <citation type="submission" date="2018-05" db="EMBL/GenBank/DDBJ databases">
        <authorList>
            <person name="Lanie J.A."/>
            <person name="Ng W.-L."/>
            <person name="Kazmierczak K.M."/>
            <person name="Andrzejewski T.M."/>
            <person name="Davidsen T.M."/>
            <person name="Wayne K.J."/>
            <person name="Tettelin H."/>
            <person name="Glass J.I."/>
            <person name="Rusch D."/>
            <person name="Podicherti R."/>
            <person name="Tsui H.-C.T."/>
            <person name="Winkler M.E."/>
        </authorList>
    </citation>
    <scope>NUCLEOTIDE SEQUENCE</scope>
</reference>
<dbReference type="EMBL" id="UINC01081507">
    <property type="protein sequence ID" value="SVC25427.1"/>
    <property type="molecule type" value="Genomic_DNA"/>
</dbReference>
<sequence length="28" mass="3143">MHLRGIKSVELHSDTQSYSTVELTPVLT</sequence>
<protein>
    <submittedName>
        <fullName evidence="1">Uncharacterized protein</fullName>
    </submittedName>
</protein>
<name>A0A382KRA4_9ZZZZ</name>
<accession>A0A382KRA4</accession>
<organism evidence="1">
    <name type="scientific">marine metagenome</name>
    <dbReference type="NCBI Taxonomy" id="408172"/>
    <lineage>
        <taxon>unclassified sequences</taxon>
        <taxon>metagenomes</taxon>
        <taxon>ecological metagenomes</taxon>
    </lineage>
</organism>
<proteinExistence type="predicted"/>
<dbReference type="AlphaFoldDB" id="A0A382KRA4"/>
<gene>
    <name evidence="1" type="ORF">METZ01_LOCUS278281</name>
</gene>
<evidence type="ECO:0000313" key="1">
    <source>
        <dbReference type="EMBL" id="SVC25427.1"/>
    </source>
</evidence>